<reference evidence="2 3" key="2">
    <citation type="submission" date="2015-03" db="EMBL/GenBank/DDBJ databases">
        <authorList>
            <consortium name="Pathogen Informatics"/>
            <person name="Murphy D."/>
        </authorList>
    </citation>
    <scope>NUCLEOTIDE SEQUENCE [LARGE SCALE GENOMIC DNA]</scope>
    <source>
        <strain evidence="2 3">IP08791</strain>
    </source>
</reference>
<organism evidence="1 4">
    <name type="scientific">Yersinia aldovae</name>
    <dbReference type="NCBI Taxonomy" id="29483"/>
    <lineage>
        <taxon>Bacteria</taxon>
        <taxon>Pseudomonadati</taxon>
        <taxon>Pseudomonadota</taxon>
        <taxon>Gammaproteobacteria</taxon>
        <taxon>Enterobacterales</taxon>
        <taxon>Yersiniaceae</taxon>
        <taxon>Yersinia</taxon>
    </lineage>
</organism>
<proteinExistence type="predicted"/>
<name>A0A0T9TFZ7_YERAL</name>
<sequence>MEAPSIFATSMILDIKPASSTKMPLFSSFVNICLVTVTPGP</sequence>
<dbReference type="AlphaFoldDB" id="A0A0T9TFZ7"/>
<dbReference type="Proteomes" id="UP000041595">
    <property type="component" value="Unassembled WGS sequence"/>
</dbReference>
<evidence type="ECO:0000313" key="1">
    <source>
        <dbReference type="EMBL" id="CNK78905.1"/>
    </source>
</evidence>
<protein>
    <submittedName>
        <fullName evidence="1">Uncharacterized protein</fullName>
    </submittedName>
</protein>
<evidence type="ECO:0000313" key="4">
    <source>
        <dbReference type="Proteomes" id="UP000041595"/>
    </source>
</evidence>
<dbReference type="EMBL" id="CQEH01000005">
    <property type="protein sequence ID" value="CNK87870.1"/>
    <property type="molecule type" value="Genomic_DNA"/>
</dbReference>
<evidence type="ECO:0000313" key="2">
    <source>
        <dbReference type="EMBL" id="CNK87870.1"/>
    </source>
</evidence>
<reference evidence="1 4" key="1">
    <citation type="submission" date="2015-03" db="EMBL/GenBank/DDBJ databases">
        <authorList>
            <person name="Murphy D."/>
        </authorList>
    </citation>
    <scope>NUCLEOTIDE SEQUENCE [LARGE SCALE GENOMIC DNA]</scope>
    <source>
        <strain evidence="1 4">IP06005</strain>
    </source>
</reference>
<dbReference type="Proteomes" id="UP000038647">
    <property type="component" value="Unassembled WGS sequence"/>
</dbReference>
<dbReference type="EMBL" id="CQEJ01000005">
    <property type="protein sequence ID" value="CNK78905.1"/>
    <property type="molecule type" value="Genomic_DNA"/>
</dbReference>
<accession>A0A0T9TFZ7</accession>
<evidence type="ECO:0000313" key="3">
    <source>
        <dbReference type="Proteomes" id="UP000038647"/>
    </source>
</evidence>
<gene>
    <name evidence="1" type="ORF">ERS137965_01065</name>
    <name evidence="2" type="ORF">ERS137966_01545</name>
</gene>
<keyword evidence="3" id="KW-1185">Reference proteome</keyword>